<dbReference type="Proteomes" id="UP001144352">
    <property type="component" value="Unassembled WGS sequence"/>
</dbReference>
<dbReference type="InterPro" id="IPR027417">
    <property type="entry name" value="P-loop_NTPase"/>
</dbReference>
<dbReference type="InterPro" id="IPR013153">
    <property type="entry name" value="Prk_AAA"/>
</dbReference>
<comment type="caution">
    <text evidence="2">The sequence shown here is derived from an EMBL/GenBank/DDBJ whole genome shotgun (WGS) entry which is preliminary data.</text>
</comment>
<keyword evidence="2" id="KW-0418">Kinase</keyword>
<keyword evidence="3" id="KW-1185">Reference proteome</keyword>
<dbReference type="InterPro" id="IPR010650">
    <property type="entry name" value="PrkA_C"/>
</dbReference>
<keyword evidence="2" id="KW-0723">Serine/threonine-protein kinase</keyword>
<dbReference type="RefSeq" id="WP_214186194.1">
    <property type="nucleotide sequence ID" value="NZ_BSDS01000001.1"/>
</dbReference>
<reference evidence="2" key="1">
    <citation type="submission" date="2022-12" db="EMBL/GenBank/DDBJ databases">
        <title>Reference genome sequencing for broad-spectrum identification of bacterial and archaeal isolates by mass spectrometry.</title>
        <authorList>
            <person name="Sekiguchi Y."/>
            <person name="Tourlousse D.M."/>
        </authorList>
    </citation>
    <scope>NUCLEOTIDE SEQUENCE</scope>
    <source>
        <strain evidence="2">H2</strain>
    </source>
</reference>
<dbReference type="Gene3D" id="3.40.50.300">
    <property type="entry name" value="P-loop containing nucleotide triphosphate hydrolases"/>
    <property type="match status" value="1"/>
</dbReference>
<protein>
    <submittedName>
        <fullName evidence="2">Serine/threonine protein kinase</fullName>
    </submittedName>
</protein>
<dbReference type="SUPFAM" id="SSF52540">
    <property type="entry name" value="P-loop containing nucleoside triphosphate hydrolases"/>
    <property type="match status" value="1"/>
</dbReference>
<organism evidence="2 3">
    <name type="scientific">Geobacter hydrogenophilus</name>
    <dbReference type="NCBI Taxonomy" id="40983"/>
    <lineage>
        <taxon>Bacteria</taxon>
        <taxon>Pseudomonadati</taxon>
        <taxon>Thermodesulfobacteriota</taxon>
        <taxon>Desulfuromonadia</taxon>
        <taxon>Geobacterales</taxon>
        <taxon>Geobacteraceae</taxon>
        <taxon>Geobacter</taxon>
    </lineage>
</organism>
<dbReference type="SMART" id="SM00763">
    <property type="entry name" value="AAA_PrkA"/>
    <property type="match status" value="1"/>
</dbReference>
<gene>
    <name evidence="2" type="primary">prkA</name>
    <name evidence="2" type="ORF">GHYDROH2_15500</name>
</gene>
<evidence type="ECO:0000313" key="3">
    <source>
        <dbReference type="Proteomes" id="UP001144352"/>
    </source>
</evidence>
<dbReference type="PANTHER" id="PTHR30267">
    <property type="entry name" value="PROTEIN KINASE PRKA"/>
    <property type="match status" value="1"/>
</dbReference>
<keyword evidence="2" id="KW-0808">Transferase</keyword>
<accession>A0A9W6G084</accession>
<sequence length="686" mass="78090">MNGTGTVTLRDHIAAVKEGRRRFENAFQGVTRMILEQGVDKVVVNGRTTYDFRIFRTGRKHPVGMYDEINSFVSFVKDAAEGGSSKEMAFVLVGEPGNGKTFFVEYVCGRYREFLAKPENRRHSFRYTGMAQLGSYGKIDIIESQTYEDPMVLAMNLFESQDEATEFLAREFGFTDKELQQLADNYRPLGACSSYILNDIRTFTGGNIEEMLKFIEVIPVPLTETLGTVTGKYAAKDKITSSAVDLLGEESIQRLLHITDINNPYRFDLRRGALARVAGGGIHFSDEIYKNKKDLVQVYLGVIQNRVIEIDGYRWPIDTLIIATSNNAEFNRYLSEKEEAPIIDRCRICYVSHNTNYRMQEQLTTYAIGGETKTTLNREELHQDPNLNYASCVGVVLTRLPRSEKLTPIEAMKLAAGEIAGEKSLKTLAEVVDILSQEQDVTKRFGQKGLGQRNLGRAVQLLVESSETNEGRCMVAYDVFKSLERIVLDYVPDQNDRAKYLEDLKIAKGLYRERIMTEMFNAYMDEPYAVKKDVMNYVNMIIGIDAESLGPDRMWKYKDPQTGELKALKIDERYVKNVEDRLGLKTDEQRESFRTSIRKIYGQKISVDPTYDFMDNLELVKAVTDVRLKSDIAGAGSLIGALANRTNEENQKLYDRMVDTMLKKLGYCRTCAQKTIEYFCTQEDEI</sequence>
<evidence type="ECO:0000313" key="2">
    <source>
        <dbReference type="EMBL" id="GLI38049.1"/>
    </source>
</evidence>
<dbReference type="Pfam" id="PF06798">
    <property type="entry name" value="PrkA"/>
    <property type="match status" value="1"/>
</dbReference>
<dbReference type="PANTHER" id="PTHR30267:SF2">
    <property type="entry name" value="PROTEIN PRKA"/>
    <property type="match status" value="1"/>
</dbReference>
<feature type="domain" description="PrkA AAA" evidence="1">
    <location>
        <begin position="7"/>
        <end position="407"/>
    </location>
</feature>
<name>A0A9W6G084_9BACT</name>
<dbReference type="Pfam" id="PF08298">
    <property type="entry name" value="AAA_PrkA"/>
    <property type="match status" value="1"/>
</dbReference>
<dbReference type="GO" id="GO:0004674">
    <property type="term" value="F:protein serine/threonine kinase activity"/>
    <property type="evidence" value="ECO:0007669"/>
    <property type="project" value="UniProtKB-KW"/>
</dbReference>
<dbReference type="AlphaFoldDB" id="A0A9W6G084"/>
<dbReference type="EMBL" id="BSDS01000001">
    <property type="protein sequence ID" value="GLI38049.1"/>
    <property type="molecule type" value="Genomic_DNA"/>
</dbReference>
<evidence type="ECO:0000259" key="1">
    <source>
        <dbReference type="SMART" id="SM00763"/>
    </source>
</evidence>
<proteinExistence type="predicted"/>